<feature type="region of interest" description="Disordered" evidence="1">
    <location>
        <begin position="14"/>
        <end position="59"/>
    </location>
</feature>
<dbReference type="Proteomes" id="UP000036367">
    <property type="component" value="Unassembled WGS sequence"/>
</dbReference>
<proteinExistence type="predicted"/>
<accession>A0A0J1B4P8</accession>
<sequence length="59" mass="6741">MTTDRPAKAIAIKQPRRSRMLGAGHARDRRGPSHLQRHETKPQMQKTPETRVLHTSNTT</sequence>
<evidence type="ECO:0000313" key="3">
    <source>
        <dbReference type="Proteomes" id="UP000036367"/>
    </source>
</evidence>
<evidence type="ECO:0000313" key="2">
    <source>
        <dbReference type="EMBL" id="KLU01707.1"/>
    </source>
</evidence>
<dbReference type="EMBL" id="LECT01000050">
    <property type="protein sequence ID" value="KLU01707.1"/>
    <property type="molecule type" value="Genomic_DNA"/>
</dbReference>
<organism evidence="2 3">
    <name type="scientific">Rhodopirellula islandica</name>
    <dbReference type="NCBI Taxonomy" id="595434"/>
    <lineage>
        <taxon>Bacteria</taxon>
        <taxon>Pseudomonadati</taxon>
        <taxon>Planctomycetota</taxon>
        <taxon>Planctomycetia</taxon>
        <taxon>Pirellulales</taxon>
        <taxon>Pirellulaceae</taxon>
        <taxon>Rhodopirellula</taxon>
    </lineage>
</organism>
<comment type="caution">
    <text evidence="2">The sequence shown here is derived from an EMBL/GenBank/DDBJ whole genome shotgun (WGS) entry which is preliminary data.</text>
</comment>
<feature type="compositionally biased region" description="Basic and acidic residues" evidence="1">
    <location>
        <begin position="25"/>
        <end position="41"/>
    </location>
</feature>
<feature type="compositionally biased region" description="Polar residues" evidence="1">
    <location>
        <begin position="42"/>
        <end position="59"/>
    </location>
</feature>
<dbReference type="STRING" id="595434.RISK_006206"/>
<evidence type="ECO:0000256" key="1">
    <source>
        <dbReference type="SAM" id="MobiDB-lite"/>
    </source>
</evidence>
<dbReference type="PATRIC" id="fig|595434.4.peg.5898"/>
<dbReference type="AlphaFoldDB" id="A0A0J1B4P8"/>
<protein>
    <submittedName>
        <fullName evidence="2">Uncharacterized protein</fullName>
    </submittedName>
</protein>
<reference evidence="2" key="1">
    <citation type="submission" date="2015-05" db="EMBL/GenBank/DDBJ databases">
        <title>Permanent draft genome of Rhodopirellula islandicus K833.</title>
        <authorList>
            <person name="Kizina J."/>
            <person name="Richter M."/>
            <person name="Glockner F.O."/>
            <person name="Harder J."/>
        </authorList>
    </citation>
    <scope>NUCLEOTIDE SEQUENCE [LARGE SCALE GENOMIC DNA]</scope>
    <source>
        <strain evidence="2">K833</strain>
    </source>
</reference>
<name>A0A0J1B4P8_RHOIS</name>
<keyword evidence="3" id="KW-1185">Reference proteome</keyword>
<gene>
    <name evidence="2" type="ORF">RISK_006206</name>
</gene>